<name>A0ACC0J747_CHOFU</name>
<reference evidence="1 2" key="1">
    <citation type="journal article" date="2022" name="Genome Biol. Evol.">
        <title>The Spruce Budworm Genome: Reconstructing the Evolutionary History of Antifreeze Proteins.</title>
        <authorList>
            <person name="Beliveau C."/>
            <person name="Gagne P."/>
            <person name="Picq S."/>
            <person name="Vernygora O."/>
            <person name="Keeling C.I."/>
            <person name="Pinkney K."/>
            <person name="Doucet D."/>
            <person name="Wen F."/>
            <person name="Johnston J.S."/>
            <person name="Maaroufi H."/>
            <person name="Boyle B."/>
            <person name="Laroche J."/>
            <person name="Dewar K."/>
            <person name="Juretic N."/>
            <person name="Blackburn G."/>
            <person name="Nisole A."/>
            <person name="Brunet B."/>
            <person name="Brandao M."/>
            <person name="Lumley L."/>
            <person name="Duan J."/>
            <person name="Quan G."/>
            <person name="Lucarotti C.J."/>
            <person name="Roe A.D."/>
            <person name="Sperling F.A.H."/>
            <person name="Levesque R.C."/>
            <person name="Cusson M."/>
        </authorList>
    </citation>
    <scope>NUCLEOTIDE SEQUENCE [LARGE SCALE GENOMIC DNA]</scope>
    <source>
        <strain evidence="1">Glfc:IPQL:Cfum</strain>
    </source>
</reference>
<evidence type="ECO:0000313" key="2">
    <source>
        <dbReference type="Proteomes" id="UP001064048"/>
    </source>
</evidence>
<gene>
    <name evidence="1" type="ORF">MSG28_008539</name>
</gene>
<protein>
    <submittedName>
        <fullName evidence="1">Uncharacterized protein</fullName>
    </submittedName>
</protein>
<keyword evidence="2" id="KW-1185">Reference proteome</keyword>
<organism evidence="1 2">
    <name type="scientific">Choristoneura fumiferana</name>
    <name type="common">Spruce budworm moth</name>
    <name type="synonym">Archips fumiferana</name>
    <dbReference type="NCBI Taxonomy" id="7141"/>
    <lineage>
        <taxon>Eukaryota</taxon>
        <taxon>Metazoa</taxon>
        <taxon>Ecdysozoa</taxon>
        <taxon>Arthropoda</taxon>
        <taxon>Hexapoda</taxon>
        <taxon>Insecta</taxon>
        <taxon>Pterygota</taxon>
        <taxon>Neoptera</taxon>
        <taxon>Endopterygota</taxon>
        <taxon>Lepidoptera</taxon>
        <taxon>Glossata</taxon>
        <taxon>Ditrysia</taxon>
        <taxon>Tortricoidea</taxon>
        <taxon>Tortricidae</taxon>
        <taxon>Tortricinae</taxon>
        <taxon>Choristoneura</taxon>
    </lineage>
</organism>
<sequence length="194" mass="21735">MSKGMEVDCTRRCKSRLHGQVLTGAITKRSVSDEALASFIKATCANFIHAFDFEGRTALHMSSSRGRGRLVEWLVRHSSGAFVNARDRESGYTPLHRSIFYGQIHTAVALMKIGVNTDIVDKDDYKALEHAMLDRQYMYKHQGTAPSDVYVWGSNCNYTLGTGTQEPRHVPDLLQCFSRTNTCVKQAEVVKTLS</sequence>
<proteinExistence type="predicted"/>
<comment type="caution">
    <text evidence="1">The sequence shown here is derived from an EMBL/GenBank/DDBJ whole genome shotgun (WGS) entry which is preliminary data.</text>
</comment>
<dbReference type="Proteomes" id="UP001064048">
    <property type="component" value="Chromosome 14"/>
</dbReference>
<evidence type="ECO:0000313" key="1">
    <source>
        <dbReference type="EMBL" id="KAI8419921.1"/>
    </source>
</evidence>
<dbReference type="EMBL" id="CM046114">
    <property type="protein sequence ID" value="KAI8419921.1"/>
    <property type="molecule type" value="Genomic_DNA"/>
</dbReference>
<accession>A0ACC0J747</accession>